<evidence type="ECO:0000259" key="3">
    <source>
        <dbReference type="Pfam" id="PF03795"/>
    </source>
</evidence>
<accession>A0A420WKI8</accession>
<dbReference type="InterPro" id="IPR001466">
    <property type="entry name" value="Beta-lactam-related"/>
</dbReference>
<gene>
    <name evidence="4" type="ORF">DES40_0833</name>
</gene>
<dbReference type="InParanoid" id="A0A420WKI8"/>
<dbReference type="PANTHER" id="PTHR43283:SF14">
    <property type="entry name" value="BLL8153 PROTEIN"/>
    <property type="match status" value="1"/>
</dbReference>
<feature type="domain" description="Beta-lactamase-related" evidence="2">
    <location>
        <begin position="92"/>
        <end position="367"/>
    </location>
</feature>
<dbReference type="Gene3D" id="3.40.710.10">
    <property type="entry name" value="DD-peptidase/beta-lactamase superfamily"/>
    <property type="match status" value="1"/>
</dbReference>
<dbReference type="Proteomes" id="UP000282211">
    <property type="component" value="Unassembled WGS sequence"/>
</dbReference>
<dbReference type="EMBL" id="RBII01000001">
    <property type="protein sequence ID" value="RKQ71510.1"/>
    <property type="molecule type" value="Genomic_DNA"/>
</dbReference>
<evidence type="ECO:0000259" key="2">
    <source>
        <dbReference type="Pfam" id="PF00144"/>
    </source>
</evidence>
<dbReference type="SUPFAM" id="SSF56601">
    <property type="entry name" value="beta-lactamase/transpeptidase-like"/>
    <property type="match status" value="1"/>
</dbReference>
<organism evidence="4 5">
    <name type="scientific">Litorimonas taeanensis</name>
    <dbReference type="NCBI Taxonomy" id="568099"/>
    <lineage>
        <taxon>Bacteria</taxon>
        <taxon>Pseudomonadati</taxon>
        <taxon>Pseudomonadota</taxon>
        <taxon>Alphaproteobacteria</taxon>
        <taxon>Maricaulales</taxon>
        <taxon>Robiginitomaculaceae</taxon>
    </lineage>
</organism>
<dbReference type="Pfam" id="PF00144">
    <property type="entry name" value="Beta-lactamase"/>
    <property type="match status" value="1"/>
</dbReference>
<evidence type="ECO:0000256" key="1">
    <source>
        <dbReference type="ARBA" id="ARBA00007689"/>
    </source>
</evidence>
<sequence length="531" mass="58787">MRTVLKIISVIVLILGVLIALNITKIKRLMTVNSLFDQDKIVQNFSHMDAAFLHHDLMVGPSKTWPESIKSLPQTVEIAGEERKLLDVLDELETTSLVIIKDGKLIHESYYKGTTRDDLRISWSVAKSFMSGLYGNAIANGQIESLNDPVEKYVPSLIGSAYEGVSLANVLNMSSGVRFNEDYMDPKSDINDMGRVLGLGGSMDKYAASLSERDYEAGTGWQYVSIDTHVAAMALRAATGKSLHKLFEETYGEKLGFGKAPYYLTDGKDVAFALGGLNLRTRDYAKFGQLFLQNGEWEGEQIIPAEWVGESTTNHSPIFHPDRGTGYGYQWWVPMPQKGPNAGDYFAVGIYGQYIYVNPQANLVIAKNAAHRTFEKNGKSGQTSINDNIDMFRSLAAFYTSKPDYDAELAAELGADEYGMKPYVMAVLLTGEAVISDEKERSEIFRGHFANMKRLADEKKLVLSGPFIEGGNKRGLYIFNVETIEEAKALVQTDPAVAAGIFTPEFTKYYGSAALMQVGETHLKIQKSIVE</sequence>
<dbReference type="Pfam" id="PF03795">
    <property type="entry name" value="YCII"/>
    <property type="match status" value="1"/>
</dbReference>
<dbReference type="Gene3D" id="3.30.70.1060">
    <property type="entry name" value="Dimeric alpha+beta barrel"/>
    <property type="match status" value="1"/>
</dbReference>
<evidence type="ECO:0000313" key="4">
    <source>
        <dbReference type="EMBL" id="RKQ71510.1"/>
    </source>
</evidence>
<keyword evidence="5" id="KW-1185">Reference proteome</keyword>
<comment type="similarity">
    <text evidence="1">Belongs to the YciI family.</text>
</comment>
<feature type="domain" description="YCII-related" evidence="3">
    <location>
        <begin position="436"/>
        <end position="502"/>
    </location>
</feature>
<dbReference type="OrthoDB" id="9814204at2"/>
<comment type="caution">
    <text evidence="4">The sequence shown here is derived from an EMBL/GenBank/DDBJ whole genome shotgun (WGS) entry which is preliminary data.</text>
</comment>
<dbReference type="SUPFAM" id="SSF54909">
    <property type="entry name" value="Dimeric alpha+beta barrel"/>
    <property type="match status" value="1"/>
</dbReference>
<protein>
    <recommendedName>
        <fullName evidence="6">CubicO group peptidase (Beta-lactamase class C family)</fullName>
    </recommendedName>
</protein>
<dbReference type="InterPro" id="IPR011008">
    <property type="entry name" value="Dimeric_a/b-barrel"/>
</dbReference>
<evidence type="ECO:0008006" key="6">
    <source>
        <dbReference type="Google" id="ProtNLM"/>
    </source>
</evidence>
<dbReference type="PANTHER" id="PTHR43283">
    <property type="entry name" value="BETA-LACTAMASE-RELATED"/>
    <property type="match status" value="1"/>
</dbReference>
<dbReference type="InterPro" id="IPR050789">
    <property type="entry name" value="Diverse_Enzym_Activities"/>
</dbReference>
<name>A0A420WKI8_9PROT</name>
<dbReference type="InterPro" id="IPR005545">
    <property type="entry name" value="YCII"/>
</dbReference>
<reference evidence="4 5" key="1">
    <citation type="submission" date="2018-10" db="EMBL/GenBank/DDBJ databases">
        <title>Genomic Encyclopedia of Type Strains, Phase IV (KMG-IV): sequencing the most valuable type-strain genomes for metagenomic binning, comparative biology and taxonomic classification.</title>
        <authorList>
            <person name="Goeker M."/>
        </authorList>
    </citation>
    <scope>NUCLEOTIDE SEQUENCE [LARGE SCALE GENOMIC DNA]</scope>
    <source>
        <strain evidence="4 5">DSM 22008</strain>
    </source>
</reference>
<dbReference type="InterPro" id="IPR012338">
    <property type="entry name" value="Beta-lactam/transpept-like"/>
</dbReference>
<proteinExistence type="inferred from homology"/>
<dbReference type="AlphaFoldDB" id="A0A420WKI8"/>
<evidence type="ECO:0000313" key="5">
    <source>
        <dbReference type="Proteomes" id="UP000282211"/>
    </source>
</evidence>
<dbReference type="RefSeq" id="WP_121099280.1">
    <property type="nucleotide sequence ID" value="NZ_RBII01000001.1"/>
</dbReference>